<keyword evidence="1" id="KW-0723">Serine/threonine-protein kinase</keyword>
<feature type="compositionally biased region" description="Low complexity" evidence="7">
    <location>
        <begin position="12"/>
        <end position="24"/>
    </location>
</feature>
<protein>
    <recommendedName>
        <fullName evidence="8">Protein kinase domain-containing protein</fullName>
    </recommendedName>
</protein>
<dbReference type="GeneID" id="25727442"/>
<dbReference type="EMBL" id="KK102477">
    <property type="protein sequence ID" value="KIY97669.1"/>
    <property type="molecule type" value="Genomic_DNA"/>
</dbReference>
<dbReference type="SUPFAM" id="SSF56112">
    <property type="entry name" value="Protein kinase-like (PK-like)"/>
    <property type="match status" value="1"/>
</dbReference>
<dbReference type="PANTHER" id="PTHR44329:SF288">
    <property type="entry name" value="MITOGEN-ACTIVATED PROTEIN KINASE KINASE KINASE 20"/>
    <property type="match status" value="1"/>
</dbReference>
<dbReference type="InterPro" id="IPR051681">
    <property type="entry name" value="Ser/Thr_Kinases-Pseudokinases"/>
</dbReference>
<keyword evidence="4" id="KW-0418">Kinase</keyword>
<feature type="compositionally biased region" description="Low complexity" evidence="7">
    <location>
        <begin position="78"/>
        <end position="99"/>
    </location>
</feature>
<dbReference type="PROSITE" id="PS00107">
    <property type="entry name" value="PROTEIN_KINASE_ATP"/>
    <property type="match status" value="1"/>
</dbReference>
<name>A0A0D2M219_9CHLO</name>
<organism evidence="9 10">
    <name type="scientific">Monoraphidium neglectum</name>
    <dbReference type="NCBI Taxonomy" id="145388"/>
    <lineage>
        <taxon>Eukaryota</taxon>
        <taxon>Viridiplantae</taxon>
        <taxon>Chlorophyta</taxon>
        <taxon>core chlorophytes</taxon>
        <taxon>Chlorophyceae</taxon>
        <taxon>CS clade</taxon>
        <taxon>Sphaeropleales</taxon>
        <taxon>Selenastraceae</taxon>
        <taxon>Monoraphidium</taxon>
    </lineage>
</organism>
<dbReference type="KEGG" id="mng:MNEG_10294"/>
<evidence type="ECO:0000256" key="5">
    <source>
        <dbReference type="ARBA" id="ARBA00022840"/>
    </source>
</evidence>
<dbReference type="InterPro" id="IPR001245">
    <property type="entry name" value="Ser-Thr/Tyr_kinase_cat_dom"/>
</dbReference>
<dbReference type="InterPro" id="IPR000719">
    <property type="entry name" value="Prot_kinase_dom"/>
</dbReference>
<dbReference type="PROSITE" id="PS00108">
    <property type="entry name" value="PROTEIN_KINASE_ST"/>
    <property type="match status" value="1"/>
</dbReference>
<feature type="region of interest" description="Disordered" evidence="7">
    <location>
        <begin position="480"/>
        <end position="533"/>
    </location>
</feature>
<feature type="compositionally biased region" description="Low complexity" evidence="7">
    <location>
        <begin position="490"/>
        <end position="504"/>
    </location>
</feature>
<feature type="compositionally biased region" description="Gly residues" evidence="7">
    <location>
        <begin position="185"/>
        <end position="197"/>
    </location>
</feature>
<dbReference type="AlphaFoldDB" id="A0A0D2M219"/>
<proteinExistence type="predicted"/>
<evidence type="ECO:0000256" key="6">
    <source>
        <dbReference type="PROSITE-ProRule" id="PRU10141"/>
    </source>
</evidence>
<evidence type="ECO:0000256" key="1">
    <source>
        <dbReference type="ARBA" id="ARBA00022527"/>
    </source>
</evidence>
<dbReference type="GO" id="GO:0005524">
    <property type="term" value="F:ATP binding"/>
    <property type="evidence" value="ECO:0007669"/>
    <property type="project" value="UniProtKB-UniRule"/>
</dbReference>
<dbReference type="InterPro" id="IPR011009">
    <property type="entry name" value="Kinase-like_dom_sf"/>
</dbReference>
<dbReference type="GO" id="GO:0004674">
    <property type="term" value="F:protein serine/threonine kinase activity"/>
    <property type="evidence" value="ECO:0007669"/>
    <property type="project" value="UniProtKB-KW"/>
</dbReference>
<feature type="compositionally biased region" description="Gly residues" evidence="7">
    <location>
        <begin position="509"/>
        <end position="519"/>
    </location>
</feature>
<keyword evidence="3 6" id="KW-0547">Nucleotide-binding</keyword>
<keyword evidence="5 6" id="KW-0067">ATP-binding</keyword>
<evidence type="ECO:0000313" key="9">
    <source>
        <dbReference type="EMBL" id="KIY97669.1"/>
    </source>
</evidence>
<dbReference type="RefSeq" id="XP_013896689.1">
    <property type="nucleotide sequence ID" value="XM_014041235.1"/>
</dbReference>
<evidence type="ECO:0000256" key="7">
    <source>
        <dbReference type="SAM" id="MobiDB-lite"/>
    </source>
</evidence>
<sequence>MDEPCSPPAAAPPLAASAFAASTAPAPPSPPRADGGDGVSSGGWMGSFETVRRSGSQEPAHSRASSVHSFPSSEHTRSGPAAGSPSPVGGAAGAAGLPLAGNVGVGLEAYPEEWQGEGLQSAEDARRPQQLESDIARGGSGDAAADAVKPGHSRSLSGDSGEDLFGMDVSSGHHLAPLRASAPGEPGGGAHGSGGSSGRQLPGSWPGGGDALPGTPGGGSAGGRDEPRRRGLGETIMSSLHWPWSRRCTPERIQEREREKEESRQLKLHQKQQRELRRGAYGCSVGSSGGGGDGGGGCSAGRAPRRTISEPFADAGRAGLGPLPSQALSAASAPALALGRLRVVLAHGGAFMCTRAHCVYNGGSKKLVTITCDGGLQRLKEQVAAAVGGDVCPLQCHLKYALPGADCVLLDLNSEDDLTNMLEEYQDFAAAAVKGGAAAAKLQLYLDVDEARFVRVAGEVAAAAGGAAAVEALASGPLSMGSHKAPGPPSSAGSASSSGSSGSSDRGGRGGSGGGGGGRAPRASSTDGGTAGSGGTPLGAGYYGSVATAPSAAPSGALPSGDAAAKEELCGYVRDLRARVEVIRPWELQVVRLLGAGAFGEVFLSKWRSTDVAVKCLSPSLLVADGSTTGAPSIAAVSDLLREAGILAGLRHPNIVAVYGAVLPQCAHAGEPAPDPELLARSRNSDAPAVRPPALVVEYLAHGSLRSAINSRAEWLAAPQARVKLLLDTARGLDYLHSKKIVHFDLKAANILVGIRDKVPHGKLCDFGLAKQRRQTYVSGVTSLRGTLPWMAPEILKNPEAVNEGSDVYSFGVVMWEIWTQREPFEELALHALLHALTQPEGLQLPLPGDRDWATSTGAPPEPAPGFEALVRRCWAREAAARPSAAELVAALEEMAAALRRRRAAAAPAAVGAVPARVLA</sequence>
<dbReference type="Pfam" id="PF00069">
    <property type="entry name" value="Pkinase"/>
    <property type="match status" value="1"/>
</dbReference>
<evidence type="ECO:0000259" key="8">
    <source>
        <dbReference type="PROSITE" id="PS50011"/>
    </source>
</evidence>
<feature type="compositionally biased region" description="Polar residues" evidence="7">
    <location>
        <begin position="53"/>
        <end position="73"/>
    </location>
</feature>
<feature type="compositionally biased region" description="Gly residues" evidence="7">
    <location>
        <begin position="205"/>
        <end position="222"/>
    </location>
</feature>
<dbReference type="STRING" id="145388.A0A0D2M219"/>
<feature type="region of interest" description="Disordered" evidence="7">
    <location>
        <begin position="1"/>
        <end position="99"/>
    </location>
</feature>
<feature type="compositionally biased region" description="Pro residues" evidence="7">
    <location>
        <begin position="1"/>
        <end position="11"/>
    </location>
</feature>
<feature type="binding site" evidence="6">
    <location>
        <position position="615"/>
    </location>
    <ligand>
        <name>ATP</name>
        <dbReference type="ChEBI" id="CHEBI:30616"/>
    </ligand>
</feature>
<keyword evidence="2" id="KW-0808">Transferase</keyword>
<evidence type="ECO:0000313" key="10">
    <source>
        <dbReference type="Proteomes" id="UP000054498"/>
    </source>
</evidence>
<feature type="compositionally biased region" description="Gly residues" evidence="7">
    <location>
        <begin position="287"/>
        <end position="299"/>
    </location>
</feature>
<dbReference type="Proteomes" id="UP000054498">
    <property type="component" value="Unassembled WGS sequence"/>
</dbReference>
<dbReference type="SMART" id="SM00220">
    <property type="entry name" value="S_TKc"/>
    <property type="match status" value="1"/>
</dbReference>
<reference evidence="9 10" key="1">
    <citation type="journal article" date="2013" name="BMC Genomics">
        <title>Reconstruction of the lipid metabolism for the microalga Monoraphidium neglectum from its genome sequence reveals characteristics suitable for biofuel production.</title>
        <authorList>
            <person name="Bogen C."/>
            <person name="Al-Dilaimi A."/>
            <person name="Albersmeier A."/>
            <person name="Wichmann J."/>
            <person name="Grundmann M."/>
            <person name="Rupp O."/>
            <person name="Lauersen K.J."/>
            <person name="Blifernez-Klassen O."/>
            <person name="Kalinowski J."/>
            <person name="Goesmann A."/>
            <person name="Mussgnug J.H."/>
            <person name="Kruse O."/>
        </authorList>
    </citation>
    <scope>NUCLEOTIDE SEQUENCE [LARGE SCALE GENOMIC DNA]</scope>
    <source>
        <strain evidence="9 10">SAG 48.87</strain>
    </source>
</reference>
<feature type="compositionally biased region" description="Gly residues" evidence="7">
    <location>
        <begin position="36"/>
        <end position="45"/>
    </location>
</feature>
<evidence type="ECO:0000256" key="3">
    <source>
        <dbReference type="ARBA" id="ARBA00022741"/>
    </source>
</evidence>
<feature type="domain" description="Protein kinase" evidence="8">
    <location>
        <begin position="588"/>
        <end position="896"/>
    </location>
</feature>
<feature type="region of interest" description="Disordered" evidence="7">
    <location>
        <begin position="114"/>
        <end position="230"/>
    </location>
</feature>
<evidence type="ECO:0000256" key="2">
    <source>
        <dbReference type="ARBA" id="ARBA00022679"/>
    </source>
</evidence>
<keyword evidence="10" id="KW-1185">Reference proteome</keyword>
<feature type="region of interest" description="Disordered" evidence="7">
    <location>
        <begin position="253"/>
        <end position="304"/>
    </location>
</feature>
<gene>
    <name evidence="9" type="ORF">MNEG_10294</name>
</gene>
<dbReference type="OrthoDB" id="4062651at2759"/>
<evidence type="ECO:0000256" key="4">
    <source>
        <dbReference type="ARBA" id="ARBA00022777"/>
    </source>
</evidence>
<dbReference type="PROSITE" id="PS50011">
    <property type="entry name" value="PROTEIN_KINASE_DOM"/>
    <property type="match status" value="1"/>
</dbReference>
<accession>A0A0D2M219</accession>
<feature type="compositionally biased region" description="Basic and acidic residues" evidence="7">
    <location>
        <begin position="253"/>
        <end position="265"/>
    </location>
</feature>
<dbReference type="InterPro" id="IPR017441">
    <property type="entry name" value="Protein_kinase_ATP_BS"/>
</dbReference>
<dbReference type="Gene3D" id="1.10.510.10">
    <property type="entry name" value="Transferase(Phosphotransferase) domain 1"/>
    <property type="match status" value="1"/>
</dbReference>
<dbReference type="PRINTS" id="PR00109">
    <property type="entry name" value="TYRKINASE"/>
</dbReference>
<dbReference type="PANTHER" id="PTHR44329">
    <property type="entry name" value="SERINE/THREONINE-PROTEIN KINASE TNNI3K-RELATED"/>
    <property type="match status" value="1"/>
</dbReference>
<dbReference type="InterPro" id="IPR008271">
    <property type="entry name" value="Ser/Thr_kinase_AS"/>
</dbReference>
<dbReference type="Gene3D" id="3.30.200.20">
    <property type="entry name" value="Phosphorylase Kinase, domain 1"/>
    <property type="match status" value="1"/>
</dbReference>